<sequence>MFTGSKKMTACAALLAGLLAPWMVALPAAAADSVPLLAQAATPALPSATSDLAPLALPPGTSPEMQSAANGPSMAPPAAAPIRMALLLPSRTGAFGAAADAVRTGFLTAYSRQKENIQLAIVETGDSAPDMQRAYDEASGKYDIVVGPLSRSAVTAVAQSGRVSKPTVALAQPDMNGEADLQLPAQMLAVGLSIDEEARQVANWVEKEKAPGKIFAISTNIAWQKRAARSFQLRARQLGLQVETLELSTPANALSAPGLAQLAKRVEQEKPALIFVALDAAQTVQLRSAVGNELPLYGTSQINPYTLKRDNPNDKLPELDGVRLVDIPWQLQPDNVAVARYPRPAVNDNERPSPDLARLYALGIDAYRVAYGIAQRQSGFDIDGVTGRLTVNMIGGGTTYFQRQETQAVYQDGWPVPMADQY</sequence>
<name>A0AAI9N2L6_9BURK</name>
<dbReference type="PANTHER" id="PTHR38038:SF1">
    <property type="entry name" value="PENICILLIN-BINDING PROTEIN ACTIVATOR LPOA"/>
    <property type="match status" value="1"/>
</dbReference>
<keyword evidence="1" id="KW-0472">Membrane</keyword>
<comment type="caution">
    <text evidence="4">The sequence shown here is derived from an EMBL/GenBank/DDBJ whole genome shotgun (WGS) entry which is preliminary data.</text>
</comment>
<gene>
    <name evidence="4" type="ORF">HFRIS_016642</name>
</gene>
<feature type="chain" id="PRO_5042553519" evidence="3">
    <location>
        <begin position="31"/>
        <end position="422"/>
    </location>
</feature>
<dbReference type="GO" id="GO:0031241">
    <property type="term" value="C:periplasmic side of cell outer membrane"/>
    <property type="evidence" value="ECO:0007669"/>
    <property type="project" value="TreeGrafter"/>
</dbReference>
<evidence type="ECO:0000256" key="2">
    <source>
        <dbReference type="SAM" id="MobiDB-lite"/>
    </source>
</evidence>
<evidence type="ECO:0000313" key="5">
    <source>
        <dbReference type="Proteomes" id="UP000006772"/>
    </source>
</evidence>
<protein>
    <submittedName>
        <fullName evidence="4">Glycosylase</fullName>
    </submittedName>
</protein>
<dbReference type="PANTHER" id="PTHR38038">
    <property type="entry name" value="PENICILLIN-BINDING PROTEIN ACTIVATOR LPOA"/>
    <property type="match status" value="1"/>
</dbReference>
<organism evidence="4 5">
    <name type="scientific">Herbaspirillum frisingense GSF30</name>
    <dbReference type="NCBI Taxonomy" id="864073"/>
    <lineage>
        <taxon>Bacteria</taxon>
        <taxon>Pseudomonadati</taxon>
        <taxon>Pseudomonadota</taxon>
        <taxon>Betaproteobacteria</taxon>
        <taxon>Burkholderiales</taxon>
        <taxon>Oxalobacteraceae</taxon>
        <taxon>Herbaspirillum</taxon>
    </lineage>
</organism>
<evidence type="ECO:0000256" key="1">
    <source>
        <dbReference type="ARBA" id="ARBA00023136"/>
    </source>
</evidence>
<evidence type="ECO:0000313" key="4">
    <source>
        <dbReference type="EMBL" id="EOA03546.1"/>
    </source>
</evidence>
<dbReference type="Pfam" id="PF04348">
    <property type="entry name" value="LppC"/>
    <property type="match status" value="1"/>
</dbReference>
<proteinExistence type="predicted"/>
<keyword evidence="3" id="KW-0732">Signal</keyword>
<feature type="region of interest" description="Disordered" evidence="2">
    <location>
        <begin position="52"/>
        <end position="74"/>
    </location>
</feature>
<dbReference type="InterPro" id="IPR028082">
    <property type="entry name" value="Peripla_BP_I"/>
</dbReference>
<dbReference type="InterPro" id="IPR007443">
    <property type="entry name" value="LpoA"/>
</dbReference>
<accession>A0AAI9N2L6</accession>
<dbReference type="EMBL" id="AEEC02000025">
    <property type="protein sequence ID" value="EOA03546.1"/>
    <property type="molecule type" value="Genomic_DNA"/>
</dbReference>
<evidence type="ECO:0000256" key="3">
    <source>
        <dbReference type="SAM" id="SignalP"/>
    </source>
</evidence>
<dbReference type="Gene3D" id="3.40.50.2300">
    <property type="match status" value="2"/>
</dbReference>
<dbReference type="GO" id="GO:0009252">
    <property type="term" value="P:peptidoglycan biosynthetic process"/>
    <property type="evidence" value="ECO:0007669"/>
    <property type="project" value="TreeGrafter"/>
</dbReference>
<dbReference type="AlphaFoldDB" id="A0AAI9N2L6"/>
<feature type="signal peptide" evidence="3">
    <location>
        <begin position="1"/>
        <end position="30"/>
    </location>
</feature>
<dbReference type="GO" id="GO:0030234">
    <property type="term" value="F:enzyme regulator activity"/>
    <property type="evidence" value="ECO:0007669"/>
    <property type="project" value="TreeGrafter"/>
</dbReference>
<reference evidence="4 5" key="1">
    <citation type="journal article" date="2013" name="Front. Microbiol.">
        <title>The genome of the endophytic bacterium H. frisingense GSF30(T) identifies diverse strategies in the Herbaspirillum genus to interact with plants.</title>
        <authorList>
            <person name="Straub D."/>
            <person name="Rothballer M."/>
            <person name="Hartmann A."/>
            <person name="Ludewig U."/>
        </authorList>
    </citation>
    <scope>NUCLEOTIDE SEQUENCE [LARGE SCALE GENOMIC DNA]</scope>
    <source>
        <strain evidence="4 5">GSF30</strain>
    </source>
</reference>
<dbReference type="RefSeq" id="WP_006464575.1">
    <property type="nucleotide sequence ID" value="NZ_AEEC02000025.1"/>
</dbReference>
<dbReference type="Proteomes" id="UP000006772">
    <property type="component" value="Unassembled WGS sequence"/>
</dbReference>
<dbReference type="SUPFAM" id="SSF53822">
    <property type="entry name" value="Periplasmic binding protein-like I"/>
    <property type="match status" value="1"/>
</dbReference>